<evidence type="ECO:0000256" key="9">
    <source>
        <dbReference type="SAM" id="SignalP"/>
    </source>
</evidence>
<proteinExistence type="predicted"/>
<dbReference type="InterPro" id="IPR031424">
    <property type="entry name" value="QVR-like"/>
</dbReference>
<keyword evidence="11" id="KW-1185">Reference proteome</keyword>
<keyword evidence="2" id="KW-0336">GPI-anchor</keyword>
<organism evidence="10 11">
    <name type="scientific">Rhynchophorus ferrugineus</name>
    <name type="common">Red palm weevil</name>
    <name type="synonym">Curculio ferrugineus</name>
    <dbReference type="NCBI Taxonomy" id="354439"/>
    <lineage>
        <taxon>Eukaryota</taxon>
        <taxon>Metazoa</taxon>
        <taxon>Ecdysozoa</taxon>
        <taxon>Arthropoda</taxon>
        <taxon>Hexapoda</taxon>
        <taxon>Insecta</taxon>
        <taxon>Pterygota</taxon>
        <taxon>Neoptera</taxon>
        <taxon>Endopterygota</taxon>
        <taxon>Coleoptera</taxon>
        <taxon>Polyphaga</taxon>
        <taxon>Cucujiformia</taxon>
        <taxon>Curculionidae</taxon>
        <taxon>Dryophthorinae</taxon>
        <taxon>Rhynchophorus</taxon>
    </lineage>
</organism>
<evidence type="ECO:0000256" key="4">
    <source>
        <dbReference type="ARBA" id="ARBA00022729"/>
    </source>
</evidence>
<evidence type="ECO:0000256" key="7">
    <source>
        <dbReference type="ARBA" id="ARBA00023180"/>
    </source>
</evidence>
<dbReference type="PANTHER" id="PTHR33562:SF29">
    <property type="entry name" value="PROTEIN SLEEPLESS"/>
    <property type="match status" value="1"/>
</dbReference>
<evidence type="ECO:0000313" key="11">
    <source>
        <dbReference type="Proteomes" id="UP000625711"/>
    </source>
</evidence>
<dbReference type="Proteomes" id="UP000625711">
    <property type="component" value="Unassembled WGS sequence"/>
</dbReference>
<dbReference type="GO" id="GO:0032222">
    <property type="term" value="P:regulation of synaptic transmission, cholinergic"/>
    <property type="evidence" value="ECO:0007669"/>
    <property type="project" value="InterPro"/>
</dbReference>
<gene>
    <name evidence="10" type="ORF">GWI33_020898</name>
</gene>
<evidence type="ECO:0000256" key="8">
    <source>
        <dbReference type="ARBA" id="ARBA00023288"/>
    </source>
</evidence>
<keyword evidence="7" id="KW-0325">Glycoprotein</keyword>
<keyword evidence="8" id="KW-0449">Lipoprotein</keyword>
<evidence type="ECO:0008006" key="12">
    <source>
        <dbReference type="Google" id="ProtNLM"/>
    </source>
</evidence>
<dbReference type="AlphaFoldDB" id="A0A834M070"/>
<comment type="subcellular location">
    <subcellularLocation>
        <location evidence="1">Membrane</location>
        <topology evidence="1">Lipid-anchor</topology>
        <topology evidence="1">GPI-anchor</topology>
    </subcellularLocation>
</comment>
<feature type="chain" id="PRO_5033036178" description="Protein sleepless" evidence="9">
    <location>
        <begin position="22"/>
        <end position="164"/>
    </location>
</feature>
<protein>
    <recommendedName>
        <fullName evidence="12">Protein sleepless</fullName>
    </recommendedName>
</protein>
<evidence type="ECO:0000313" key="10">
    <source>
        <dbReference type="EMBL" id="KAF7265828.1"/>
    </source>
</evidence>
<name>A0A834M070_RHYFE</name>
<dbReference type="GO" id="GO:0030431">
    <property type="term" value="P:sleep"/>
    <property type="evidence" value="ECO:0007669"/>
    <property type="project" value="InterPro"/>
</dbReference>
<dbReference type="GO" id="GO:0098552">
    <property type="term" value="C:side of membrane"/>
    <property type="evidence" value="ECO:0007669"/>
    <property type="project" value="UniProtKB-KW"/>
</dbReference>
<reference evidence="10" key="1">
    <citation type="submission" date="2020-08" db="EMBL/GenBank/DDBJ databases">
        <title>Genome sequencing and assembly of the red palm weevil Rhynchophorus ferrugineus.</title>
        <authorList>
            <person name="Dias G.B."/>
            <person name="Bergman C.M."/>
            <person name="Manee M."/>
        </authorList>
    </citation>
    <scope>NUCLEOTIDE SEQUENCE</scope>
    <source>
        <strain evidence="10">AA-2017</strain>
        <tissue evidence="10">Whole larva</tissue>
    </source>
</reference>
<dbReference type="InterPro" id="IPR050975">
    <property type="entry name" value="Sleep_regulator"/>
</dbReference>
<evidence type="ECO:0000256" key="3">
    <source>
        <dbReference type="ARBA" id="ARBA00022692"/>
    </source>
</evidence>
<keyword evidence="4 9" id="KW-0732">Signal</keyword>
<keyword evidence="5" id="KW-1133">Transmembrane helix</keyword>
<feature type="signal peptide" evidence="9">
    <location>
        <begin position="1"/>
        <end position="21"/>
    </location>
</feature>
<evidence type="ECO:0000256" key="1">
    <source>
        <dbReference type="ARBA" id="ARBA00004589"/>
    </source>
</evidence>
<dbReference type="PANTHER" id="PTHR33562">
    <property type="entry name" value="ATILLA, ISOFORM B-RELATED-RELATED"/>
    <property type="match status" value="1"/>
</dbReference>
<evidence type="ECO:0000256" key="6">
    <source>
        <dbReference type="ARBA" id="ARBA00023136"/>
    </source>
</evidence>
<keyword evidence="6" id="KW-0472">Membrane</keyword>
<comment type="caution">
    <text evidence="10">The sequence shown here is derived from an EMBL/GenBank/DDBJ whole genome shotgun (WGS) entry which is preliminary data.</text>
</comment>
<evidence type="ECO:0000256" key="2">
    <source>
        <dbReference type="ARBA" id="ARBA00022622"/>
    </source>
</evidence>
<dbReference type="OrthoDB" id="6582325at2759"/>
<dbReference type="EMBL" id="JAACXV010014584">
    <property type="protein sequence ID" value="KAF7265828.1"/>
    <property type="molecule type" value="Genomic_DNA"/>
</dbReference>
<evidence type="ECO:0000256" key="5">
    <source>
        <dbReference type="ARBA" id="ARBA00022989"/>
    </source>
</evidence>
<keyword evidence="3" id="KW-0812">Transmembrane</keyword>
<sequence>MYTVVIHCVILLVLFFKSGECVKCYVCSTKDNETMCRNPEWHNLELYECGHQALENTRHIAKRIDPSYDKIFEVDTSAMSKHLDLDCLKVVTKVGNKEYIFRGCQLAEQKSLDICVKMKKADTNYLKKTHCSRCSTDGCNSVTRSFVSTMCLFLSFLLQIYRCF</sequence>
<dbReference type="Pfam" id="PF17064">
    <property type="entry name" value="QVR"/>
    <property type="match status" value="1"/>
</dbReference>
<accession>A0A834M070</accession>